<evidence type="ECO:0000256" key="1">
    <source>
        <dbReference type="SAM" id="MobiDB-lite"/>
    </source>
</evidence>
<evidence type="ECO:0000313" key="3">
    <source>
        <dbReference type="Proteomes" id="UP000016930"/>
    </source>
</evidence>
<sequence length="358" mass="39082">MSRKRARDGNEGGRRDGRRKKLPKLEADESHFPIWGRRGMFVQESVPETYDSVINFDTPQFRRAEVTSAASAVASDVYQIGSAATRPAALPLFNQYALEQPTATIAASGDENSFDFAMPCRKAPTPASEGASRIEVEFDAGYDTLRGASTPFPLLHARSGPPPIPYWSRPDRSSTSTTVASRSVSTYTASSGSPVPSLTSSASFVSESSNSRYRRSSRVRDIGPIDITANRDAPFIAMPTPIVPPWSIPVAENLFIETPPNNPVQVHNSDVQHVSRDFSRGKLHTALYNAAEYAGPNSSMSSPTAVHYSAGPQSLSMAGCADRLISFDNQADFDLRPFEEAYADIMAQFDEIMRREGF</sequence>
<dbReference type="AlphaFoldDB" id="M2RER9"/>
<feature type="compositionally biased region" description="Low complexity" evidence="1">
    <location>
        <begin position="173"/>
        <end position="211"/>
    </location>
</feature>
<keyword evidence="3" id="KW-1185">Reference proteome</keyword>
<dbReference type="HOGENOM" id="CLU_773860_0_0_1"/>
<reference evidence="2 3" key="1">
    <citation type="journal article" date="2012" name="Proc. Natl. Acad. Sci. U.S.A.">
        <title>Comparative genomics of Ceriporiopsis subvermispora and Phanerochaete chrysosporium provide insight into selective ligninolysis.</title>
        <authorList>
            <person name="Fernandez-Fueyo E."/>
            <person name="Ruiz-Duenas F.J."/>
            <person name="Ferreira P."/>
            <person name="Floudas D."/>
            <person name="Hibbett D.S."/>
            <person name="Canessa P."/>
            <person name="Larrondo L.F."/>
            <person name="James T.Y."/>
            <person name="Seelenfreund D."/>
            <person name="Lobos S."/>
            <person name="Polanco R."/>
            <person name="Tello M."/>
            <person name="Honda Y."/>
            <person name="Watanabe T."/>
            <person name="Watanabe T."/>
            <person name="Ryu J.S."/>
            <person name="Kubicek C.P."/>
            <person name="Schmoll M."/>
            <person name="Gaskell J."/>
            <person name="Hammel K.E."/>
            <person name="St John F.J."/>
            <person name="Vanden Wymelenberg A."/>
            <person name="Sabat G."/>
            <person name="Splinter BonDurant S."/>
            <person name="Syed K."/>
            <person name="Yadav J.S."/>
            <person name="Doddapaneni H."/>
            <person name="Subramanian V."/>
            <person name="Lavin J.L."/>
            <person name="Oguiza J.A."/>
            <person name="Perez G."/>
            <person name="Pisabarro A.G."/>
            <person name="Ramirez L."/>
            <person name="Santoyo F."/>
            <person name="Master E."/>
            <person name="Coutinho P.M."/>
            <person name="Henrissat B."/>
            <person name="Lombard V."/>
            <person name="Magnuson J.K."/>
            <person name="Kuees U."/>
            <person name="Hori C."/>
            <person name="Igarashi K."/>
            <person name="Samejima M."/>
            <person name="Held B.W."/>
            <person name="Barry K.W."/>
            <person name="LaButti K.M."/>
            <person name="Lapidus A."/>
            <person name="Lindquist E.A."/>
            <person name="Lucas S.M."/>
            <person name="Riley R."/>
            <person name="Salamov A.A."/>
            <person name="Hoffmeister D."/>
            <person name="Schwenk D."/>
            <person name="Hadar Y."/>
            <person name="Yarden O."/>
            <person name="de Vries R.P."/>
            <person name="Wiebenga A."/>
            <person name="Stenlid J."/>
            <person name="Eastwood D."/>
            <person name="Grigoriev I.V."/>
            <person name="Berka R.M."/>
            <person name="Blanchette R.A."/>
            <person name="Kersten P."/>
            <person name="Martinez A.T."/>
            <person name="Vicuna R."/>
            <person name="Cullen D."/>
        </authorList>
    </citation>
    <scope>NUCLEOTIDE SEQUENCE [LARGE SCALE GENOMIC DNA]</scope>
    <source>
        <strain evidence="2 3">B</strain>
    </source>
</reference>
<protein>
    <submittedName>
        <fullName evidence="2">Uncharacterized protein</fullName>
    </submittedName>
</protein>
<dbReference type="Proteomes" id="UP000016930">
    <property type="component" value="Unassembled WGS sequence"/>
</dbReference>
<feature type="region of interest" description="Disordered" evidence="1">
    <location>
        <begin position="1"/>
        <end position="28"/>
    </location>
</feature>
<organism evidence="2 3">
    <name type="scientific">Ceriporiopsis subvermispora (strain B)</name>
    <name type="common">White-rot fungus</name>
    <name type="synonym">Gelatoporia subvermispora</name>
    <dbReference type="NCBI Taxonomy" id="914234"/>
    <lineage>
        <taxon>Eukaryota</taxon>
        <taxon>Fungi</taxon>
        <taxon>Dikarya</taxon>
        <taxon>Basidiomycota</taxon>
        <taxon>Agaricomycotina</taxon>
        <taxon>Agaricomycetes</taxon>
        <taxon>Polyporales</taxon>
        <taxon>Gelatoporiaceae</taxon>
        <taxon>Gelatoporia</taxon>
    </lineage>
</organism>
<proteinExistence type="predicted"/>
<evidence type="ECO:0000313" key="2">
    <source>
        <dbReference type="EMBL" id="EMD36922.1"/>
    </source>
</evidence>
<name>M2RER9_CERS8</name>
<feature type="region of interest" description="Disordered" evidence="1">
    <location>
        <begin position="153"/>
        <end position="217"/>
    </location>
</feature>
<gene>
    <name evidence="2" type="ORF">CERSUDRAFT_95194</name>
</gene>
<dbReference type="EMBL" id="KB445797">
    <property type="protein sequence ID" value="EMD36922.1"/>
    <property type="molecule type" value="Genomic_DNA"/>
</dbReference>
<accession>M2RER9</accession>